<comment type="caution">
    <text evidence="1">The sequence shown here is derived from an EMBL/GenBank/DDBJ whole genome shotgun (WGS) entry which is preliminary data.</text>
</comment>
<evidence type="ECO:0000313" key="1">
    <source>
        <dbReference type="EMBL" id="GAF76858.1"/>
    </source>
</evidence>
<dbReference type="EMBL" id="BARS01001831">
    <property type="protein sequence ID" value="GAF76858.1"/>
    <property type="molecule type" value="Genomic_DNA"/>
</dbReference>
<gene>
    <name evidence="1" type="ORF">S01H1_03341</name>
</gene>
<protein>
    <submittedName>
        <fullName evidence="1">Uncharacterized protein</fullName>
    </submittedName>
</protein>
<proteinExistence type="predicted"/>
<feature type="non-terminal residue" evidence="1">
    <location>
        <position position="1"/>
    </location>
</feature>
<organism evidence="1">
    <name type="scientific">marine sediment metagenome</name>
    <dbReference type="NCBI Taxonomy" id="412755"/>
    <lineage>
        <taxon>unclassified sequences</taxon>
        <taxon>metagenomes</taxon>
        <taxon>ecological metagenomes</taxon>
    </lineage>
</organism>
<sequence length="29" mass="3139">EMIGTIGVEEFGRPLFFPAAGQDEETLGQ</sequence>
<name>X0S729_9ZZZZ</name>
<dbReference type="AlphaFoldDB" id="X0S729"/>
<accession>X0S729</accession>
<reference evidence="1" key="1">
    <citation type="journal article" date="2014" name="Front. Microbiol.">
        <title>High frequency of phylogenetically diverse reductive dehalogenase-homologous genes in deep subseafloor sedimentary metagenomes.</title>
        <authorList>
            <person name="Kawai M."/>
            <person name="Futagami T."/>
            <person name="Toyoda A."/>
            <person name="Takaki Y."/>
            <person name="Nishi S."/>
            <person name="Hori S."/>
            <person name="Arai W."/>
            <person name="Tsubouchi T."/>
            <person name="Morono Y."/>
            <person name="Uchiyama I."/>
            <person name="Ito T."/>
            <person name="Fujiyama A."/>
            <person name="Inagaki F."/>
            <person name="Takami H."/>
        </authorList>
    </citation>
    <scope>NUCLEOTIDE SEQUENCE</scope>
    <source>
        <strain evidence="1">Expedition CK06-06</strain>
    </source>
</reference>